<organism evidence="3 4">
    <name type="scientific">Streptomyces flavidovirens</name>
    <dbReference type="NCBI Taxonomy" id="67298"/>
    <lineage>
        <taxon>Bacteria</taxon>
        <taxon>Bacillati</taxon>
        <taxon>Actinomycetota</taxon>
        <taxon>Actinomycetes</taxon>
        <taxon>Kitasatosporales</taxon>
        <taxon>Streptomycetaceae</taxon>
        <taxon>Streptomyces</taxon>
    </lineage>
</organism>
<sequence>MISEPEMAGDFAAWPEPETSTSEDRPPAPRGRRPWLWAVGGAVAASVVWAGGLYTYAPWGAVDTRGYRVGEGLCDKVRLTALSLNLGKKSEDPLEVVGEDSALDTATCGFAFEPTGKPAKGEPTVSYEVLLGVELHKKSDPGPEFEAVMKQPRWGDVVPPKMDAIVSPGLGEKAFLTVPGEVAGMRLKVLDGGAVFDLQVIPTMGYGDEEPPLDETDPEPDTAPLQVPMIEDMRDLMAALKSWPAPHV</sequence>
<keyword evidence="2" id="KW-1133">Transmembrane helix</keyword>
<reference evidence="3 4" key="1">
    <citation type="submission" date="2024-10" db="EMBL/GenBank/DDBJ databases">
        <title>The Natural Products Discovery Center: Release of the First 8490 Sequenced Strains for Exploring Actinobacteria Biosynthetic Diversity.</title>
        <authorList>
            <person name="Kalkreuter E."/>
            <person name="Kautsar S.A."/>
            <person name="Yang D."/>
            <person name="Bader C.D."/>
            <person name="Teijaro C.N."/>
            <person name="Fluegel L."/>
            <person name="Davis C.M."/>
            <person name="Simpson J.R."/>
            <person name="Lauterbach L."/>
            <person name="Steele A.D."/>
            <person name="Gui C."/>
            <person name="Meng S."/>
            <person name="Li G."/>
            <person name="Viehrig K."/>
            <person name="Ye F."/>
            <person name="Su P."/>
            <person name="Kiefer A.F."/>
            <person name="Nichols A."/>
            <person name="Cepeda A.J."/>
            <person name="Yan W."/>
            <person name="Fan B."/>
            <person name="Jiang Y."/>
            <person name="Adhikari A."/>
            <person name="Zheng C.-J."/>
            <person name="Schuster L."/>
            <person name="Cowan T.M."/>
            <person name="Smanski M.J."/>
            <person name="Chevrette M.G."/>
            <person name="De Carvalho L.P.S."/>
            <person name="Shen B."/>
        </authorList>
    </citation>
    <scope>NUCLEOTIDE SEQUENCE [LARGE SCALE GENOMIC DNA]</scope>
    <source>
        <strain evidence="3 4">NPDC003029</strain>
    </source>
</reference>
<keyword evidence="2" id="KW-0472">Membrane</keyword>
<protein>
    <recommendedName>
        <fullName evidence="5">Secreted protein</fullName>
    </recommendedName>
</protein>
<keyword evidence="4" id="KW-1185">Reference proteome</keyword>
<accession>A0ABW6RBN9</accession>
<evidence type="ECO:0000256" key="1">
    <source>
        <dbReference type="SAM" id="MobiDB-lite"/>
    </source>
</evidence>
<comment type="caution">
    <text evidence="3">The sequence shown here is derived from an EMBL/GenBank/DDBJ whole genome shotgun (WGS) entry which is preliminary data.</text>
</comment>
<evidence type="ECO:0000313" key="4">
    <source>
        <dbReference type="Proteomes" id="UP001601976"/>
    </source>
</evidence>
<feature type="transmembrane region" description="Helical" evidence="2">
    <location>
        <begin position="35"/>
        <end position="57"/>
    </location>
</feature>
<feature type="region of interest" description="Disordered" evidence="1">
    <location>
        <begin position="1"/>
        <end position="30"/>
    </location>
</feature>
<dbReference type="EMBL" id="JBIAPK010000002">
    <property type="protein sequence ID" value="MFF3338936.1"/>
    <property type="molecule type" value="Genomic_DNA"/>
</dbReference>
<proteinExistence type="predicted"/>
<gene>
    <name evidence="3" type="ORF">ACFYWW_09370</name>
</gene>
<evidence type="ECO:0000256" key="2">
    <source>
        <dbReference type="SAM" id="Phobius"/>
    </source>
</evidence>
<name>A0ABW6RBN9_9ACTN</name>
<evidence type="ECO:0008006" key="5">
    <source>
        <dbReference type="Google" id="ProtNLM"/>
    </source>
</evidence>
<evidence type="ECO:0000313" key="3">
    <source>
        <dbReference type="EMBL" id="MFF3338936.1"/>
    </source>
</evidence>
<dbReference type="Proteomes" id="UP001601976">
    <property type="component" value="Unassembled WGS sequence"/>
</dbReference>
<dbReference type="RefSeq" id="WP_387894831.1">
    <property type="nucleotide sequence ID" value="NZ_JBIAPK010000002.1"/>
</dbReference>
<keyword evidence="2" id="KW-0812">Transmembrane</keyword>